<keyword evidence="2" id="KW-1185">Reference proteome</keyword>
<name>A0A7W2D732_9ACTN</name>
<evidence type="ECO:0000313" key="1">
    <source>
        <dbReference type="EMBL" id="MBA4865947.1"/>
    </source>
</evidence>
<reference evidence="1 2" key="1">
    <citation type="submission" date="2020-07" db="EMBL/GenBank/DDBJ databases">
        <title>Streptomyces isolated from Indian soil.</title>
        <authorList>
            <person name="Mandal S."/>
            <person name="Maiti P.K."/>
        </authorList>
    </citation>
    <scope>NUCLEOTIDE SEQUENCE [LARGE SCALE GENOMIC DNA]</scope>
    <source>
        <strain evidence="1 2">PSKA54</strain>
    </source>
</reference>
<dbReference type="AlphaFoldDB" id="A0A7W2D732"/>
<evidence type="ECO:0000313" key="2">
    <source>
        <dbReference type="Proteomes" id="UP000586976"/>
    </source>
</evidence>
<organism evidence="1 2">
    <name type="scientific">Streptomyces himalayensis subsp. aureolus</name>
    <dbReference type="NCBI Taxonomy" id="2758039"/>
    <lineage>
        <taxon>Bacteria</taxon>
        <taxon>Bacillati</taxon>
        <taxon>Actinomycetota</taxon>
        <taxon>Actinomycetes</taxon>
        <taxon>Kitasatosporales</taxon>
        <taxon>Streptomycetaceae</taxon>
        <taxon>Streptomyces</taxon>
        <taxon>Streptomyces himalayensis</taxon>
    </lineage>
</organism>
<gene>
    <name evidence="1" type="ORF">H1V43_32305</name>
</gene>
<comment type="caution">
    <text evidence="1">The sequence shown here is derived from an EMBL/GenBank/DDBJ whole genome shotgun (WGS) entry which is preliminary data.</text>
</comment>
<dbReference type="RefSeq" id="WP_181867384.1">
    <property type="nucleotide sequence ID" value="NZ_JACEQY010000049.1"/>
</dbReference>
<sequence length="82" mass="9443">MHRHGMVFEELAVEVMAELPSDEARREVLALVELVRADPRAWPDVRDPGSVEEIREAFGWRCWIQYMPHAGAIEVREIGWSG</sequence>
<proteinExistence type="predicted"/>
<dbReference type="EMBL" id="JACEQY010000049">
    <property type="protein sequence ID" value="MBA4865947.1"/>
    <property type="molecule type" value="Genomic_DNA"/>
</dbReference>
<dbReference type="Proteomes" id="UP000586976">
    <property type="component" value="Unassembled WGS sequence"/>
</dbReference>
<protein>
    <submittedName>
        <fullName evidence="1">Uncharacterized protein</fullName>
    </submittedName>
</protein>
<accession>A0A7W2D732</accession>